<evidence type="ECO:0000313" key="1">
    <source>
        <dbReference type="EMBL" id="MBX35169.1"/>
    </source>
</evidence>
<reference evidence="1" key="1">
    <citation type="submission" date="2018-02" db="EMBL/GenBank/DDBJ databases">
        <title>Rhizophora mucronata_Transcriptome.</title>
        <authorList>
            <person name="Meera S.P."/>
            <person name="Sreeshan A."/>
            <person name="Augustine A."/>
        </authorList>
    </citation>
    <scope>NUCLEOTIDE SEQUENCE</scope>
    <source>
        <tissue evidence="1">Leaf</tissue>
    </source>
</reference>
<dbReference type="AlphaFoldDB" id="A0A2P2MYA3"/>
<accession>A0A2P2MYA3</accession>
<protein>
    <submittedName>
        <fullName evidence="1">Uncharacterized protein</fullName>
    </submittedName>
</protein>
<organism evidence="1">
    <name type="scientific">Rhizophora mucronata</name>
    <name type="common">Asiatic mangrove</name>
    <dbReference type="NCBI Taxonomy" id="61149"/>
    <lineage>
        <taxon>Eukaryota</taxon>
        <taxon>Viridiplantae</taxon>
        <taxon>Streptophyta</taxon>
        <taxon>Embryophyta</taxon>
        <taxon>Tracheophyta</taxon>
        <taxon>Spermatophyta</taxon>
        <taxon>Magnoliopsida</taxon>
        <taxon>eudicotyledons</taxon>
        <taxon>Gunneridae</taxon>
        <taxon>Pentapetalae</taxon>
        <taxon>rosids</taxon>
        <taxon>fabids</taxon>
        <taxon>Malpighiales</taxon>
        <taxon>Rhizophoraceae</taxon>
        <taxon>Rhizophora</taxon>
    </lineage>
</organism>
<name>A0A2P2MYA3_RHIMU</name>
<dbReference type="EMBL" id="GGEC01054685">
    <property type="protein sequence ID" value="MBX35169.1"/>
    <property type="molecule type" value="Transcribed_RNA"/>
</dbReference>
<sequence length="28" mass="3303">MITKTNHRHICYYIHTASSCKVRDHSSL</sequence>
<dbReference type="PROSITE" id="PS51257">
    <property type="entry name" value="PROKAR_LIPOPROTEIN"/>
    <property type="match status" value="1"/>
</dbReference>
<proteinExistence type="predicted"/>